<accession>A0A0A9AL19</accession>
<proteinExistence type="predicted"/>
<protein>
    <submittedName>
        <fullName evidence="2">Uncharacterized protein</fullName>
    </submittedName>
</protein>
<name>A0A0A9AL19_ARUDO</name>
<reference evidence="2" key="1">
    <citation type="submission" date="2014-09" db="EMBL/GenBank/DDBJ databases">
        <authorList>
            <person name="Magalhaes I.L.F."/>
            <person name="Oliveira U."/>
            <person name="Santos F.R."/>
            <person name="Vidigal T.H.D.A."/>
            <person name="Brescovit A.D."/>
            <person name="Santos A.J."/>
        </authorList>
    </citation>
    <scope>NUCLEOTIDE SEQUENCE</scope>
    <source>
        <tissue evidence="2">Shoot tissue taken approximately 20 cm above the soil surface</tissue>
    </source>
</reference>
<organism evidence="2">
    <name type="scientific">Arundo donax</name>
    <name type="common">Giant reed</name>
    <name type="synonym">Donax arundinaceus</name>
    <dbReference type="NCBI Taxonomy" id="35708"/>
    <lineage>
        <taxon>Eukaryota</taxon>
        <taxon>Viridiplantae</taxon>
        <taxon>Streptophyta</taxon>
        <taxon>Embryophyta</taxon>
        <taxon>Tracheophyta</taxon>
        <taxon>Spermatophyta</taxon>
        <taxon>Magnoliopsida</taxon>
        <taxon>Liliopsida</taxon>
        <taxon>Poales</taxon>
        <taxon>Poaceae</taxon>
        <taxon>PACMAD clade</taxon>
        <taxon>Arundinoideae</taxon>
        <taxon>Arundineae</taxon>
        <taxon>Arundo</taxon>
    </lineage>
</organism>
<dbReference type="EMBL" id="GBRH01246029">
    <property type="protein sequence ID" value="JAD51866.1"/>
    <property type="molecule type" value="Transcribed_RNA"/>
</dbReference>
<feature type="region of interest" description="Disordered" evidence="1">
    <location>
        <begin position="82"/>
        <end position="118"/>
    </location>
</feature>
<evidence type="ECO:0000256" key="1">
    <source>
        <dbReference type="SAM" id="MobiDB-lite"/>
    </source>
</evidence>
<dbReference type="AlphaFoldDB" id="A0A0A9AL19"/>
<sequence>MRPLLQVTNYAQAARVSVRREREARLRDVGDEQYPGRVNVDVRAASKQQRHPGHDHFVVPGHVVARVQELPHRRRHRVLAAHMPPELGTQGGVRVRREARDHSAGVQDGPGRERRRRDREWRAVYSDSGELHRVV</sequence>
<reference evidence="2" key="2">
    <citation type="journal article" date="2015" name="Data Brief">
        <title>Shoot transcriptome of the giant reed, Arundo donax.</title>
        <authorList>
            <person name="Barrero R.A."/>
            <person name="Guerrero F.D."/>
            <person name="Moolhuijzen P."/>
            <person name="Goolsby J.A."/>
            <person name="Tidwell J."/>
            <person name="Bellgard S.E."/>
            <person name="Bellgard M.I."/>
        </authorList>
    </citation>
    <scope>NUCLEOTIDE SEQUENCE</scope>
    <source>
        <tissue evidence="2">Shoot tissue taken approximately 20 cm above the soil surface</tissue>
    </source>
</reference>
<evidence type="ECO:0000313" key="2">
    <source>
        <dbReference type="EMBL" id="JAD51866.1"/>
    </source>
</evidence>